<keyword evidence="7 11" id="KW-0808">Transferase</keyword>
<gene>
    <name evidence="11" type="primary">argJ</name>
    <name evidence="12" type="ORF">SAMN05216241_103117</name>
</gene>
<feature type="binding site" evidence="11">
    <location>
        <position position="409"/>
    </location>
    <ligand>
        <name>substrate</name>
    </ligand>
</feature>
<dbReference type="InterPro" id="IPR042195">
    <property type="entry name" value="ArgJ_beta_C"/>
</dbReference>
<feature type="binding site" evidence="11">
    <location>
        <position position="286"/>
    </location>
    <ligand>
        <name>substrate</name>
    </ligand>
</feature>
<comment type="subunit">
    <text evidence="3 11">Heterotetramer of two alpha and two beta chains.</text>
</comment>
<dbReference type="FunFam" id="3.60.70.12:FF:000001">
    <property type="entry name" value="Arginine biosynthesis bifunctional protein ArgJ, chloroplastic"/>
    <property type="match status" value="1"/>
</dbReference>
<evidence type="ECO:0000256" key="7">
    <source>
        <dbReference type="ARBA" id="ARBA00022679"/>
    </source>
</evidence>
<evidence type="ECO:0000256" key="9">
    <source>
        <dbReference type="ARBA" id="ARBA00023268"/>
    </source>
</evidence>
<comment type="catalytic activity">
    <reaction evidence="11">
        <text>L-glutamate + acetyl-CoA = N-acetyl-L-glutamate + CoA + H(+)</text>
        <dbReference type="Rhea" id="RHEA:24292"/>
        <dbReference type="ChEBI" id="CHEBI:15378"/>
        <dbReference type="ChEBI" id="CHEBI:29985"/>
        <dbReference type="ChEBI" id="CHEBI:44337"/>
        <dbReference type="ChEBI" id="CHEBI:57287"/>
        <dbReference type="ChEBI" id="CHEBI:57288"/>
        <dbReference type="EC" id="2.3.1.1"/>
    </reaction>
</comment>
<feature type="chain" id="PRO_5023209870" description="Arginine biosynthesis bifunctional protein ArgJ beta chain" evidence="11">
    <location>
        <begin position="199"/>
        <end position="414"/>
    </location>
</feature>
<evidence type="ECO:0000256" key="1">
    <source>
        <dbReference type="ARBA" id="ARBA00004496"/>
    </source>
</evidence>
<dbReference type="AlphaFoldDB" id="A0A1G7PXA6"/>
<evidence type="ECO:0000256" key="3">
    <source>
        <dbReference type="ARBA" id="ARBA00011475"/>
    </source>
</evidence>
<evidence type="ECO:0000256" key="11">
    <source>
        <dbReference type="HAMAP-Rule" id="MF_01106"/>
    </source>
</evidence>
<name>A0A1G7PXA6_9PROT</name>
<comment type="pathway">
    <text evidence="11">Amino-acid biosynthesis; L-arginine biosynthesis; L-ornithine and N-acetyl-L-glutamate from L-glutamate and N(2)-acetyl-L-ornithine (cyclic): step 1/1.</text>
</comment>
<dbReference type="NCBIfam" id="TIGR00120">
    <property type="entry name" value="ArgJ"/>
    <property type="match status" value="1"/>
</dbReference>
<feature type="binding site" evidence="11">
    <location>
        <position position="162"/>
    </location>
    <ligand>
        <name>substrate</name>
    </ligand>
</feature>
<evidence type="ECO:0000313" key="12">
    <source>
        <dbReference type="EMBL" id="SDF90875.1"/>
    </source>
</evidence>
<keyword evidence="8 11" id="KW-0068">Autocatalytic cleavage</keyword>
<dbReference type="FunFam" id="3.10.20.340:FF:000003">
    <property type="entry name" value="Arginine biosynthesis bifunctional protein ArgJ"/>
    <property type="match status" value="1"/>
</dbReference>
<proteinExistence type="inferred from homology"/>
<evidence type="ECO:0000256" key="5">
    <source>
        <dbReference type="ARBA" id="ARBA00022571"/>
    </source>
</evidence>
<evidence type="ECO:0000256" key="8">
    <source>
        <dbReference type="ARBA" id="ARBA00022813"/>
    </source>
</evidence>
<dbReference type="PANTHER" id="PTHR23100">
    <property type="entry name" value="ARGININE BIOSYNTHESIS BIFUNCTIONAL PROTEIN ARGJ"/>
    <property type="match status" value="1"/>
</dbReference>
<dbReference type="PANTHER" id="PTHR23100:SF0">
    <property type="entry name" value="ARGININE BIOSYNTHESIS BIFUNCTIONAL PROTEIN ARGJ, MITOCHONDRIAL"/>
    <property type="match status" value="1"/>
</dbReference>
<organism evidence="12 13">
    <name type="scientific">Limimonas halophila</name>
    <dbReference type="NCBI Taxonomy" id="1082479"/>
    <lineage>
        <taxon>Bacteria</taxon>
        <taxon>Pseudomonadati</taxon>
        <taxon>Pseudomonadota</taxon>
        <taxon>Alphaproteobacteria</taxon>
        <taxon>Rhodospirillales</taxon>
        <taxon>Rhodovibrionaceae</taxon>
        <taxon>Limimonas</taxon>
    </lineage>
</organism>
<feature type="binding site" evidence="11">
    <location>
        <position position="199"/>
    </location>
    <ligand>
        <name>substrate</name>
    </ligand>
</feature>
<dbReference type="SUPFAM" id="SSF56266">
    <property type="entry name" value="DmpA/ArgJ-like"/>
    <property type="match status" value="1"/>
</dbReference>
<dbReference type="Pfam" id="PF01960">
    <property type="entry name" value="ArgJ"/>
    <property type="match status" value="1"/>
</dbReference>
<sequence>MVGPLPRSPLAPVSFPEMPAVPGVRVAAGACGVDRQDRRDVALIELADASAVAGVFTRSLTAGAPVNWCRSALAATGGSGRAVLVNSGNANAFTGRRGDDAVRREARALAERLGCTPEAVLVASTGVIGQQLPVDRITDGLHHLVDGLTPAGWEAAADAIRTTDTFAKGSWATAEIDGTRVTLAGIAKGSGMIAPDMGTMLAFLATDANLPASTLDSLLREANATSFNCITVDSDCSTSDSVLLAATGKADTPAAVDPSDPRLADFRRALGEVMRDLAQQVVRDGEGAEKFVTVRVSGAESDAAARRIGLAIANSPLVKTAVAGGDPNWGRIVMAVGKAGEWADRDRLAIWIGGHQTARDGEGVPDLDEAPLAAHMAGREIDLAVDVGVGAGSATVWTCDLTDRYIAINADYRS</sequence>
<evidence type="ECO:0000256" key="10">
    <source>
        <dbReference type="ARBA" id="ARBA00023315"/>
    </source>
</evidence>
<evidence type="ECO:0000256" key="4">
    <source>
        <dbReference type="ARBA" id="ARBA00022490"/>
    </source>
</evidence>
<accession>A0A1G7PXA6</accession>
<dbReference type="EC" id="2.3.1.35" evidence="11"/>
<dbReference type="GO" id="GO:0004042">
    <property type="term" value="F:L-glutamate N-acetyltransferase activity"/>
    <property type="evidence" value="ECO:0007669"/>
    <property type="project" value="UniProtKB-UniRule"/>
</dbReference>
<comment type="subcellular location">
    <subcellularLocation>
        <location evidence="1 11">Cytoplasm</location>
    </subcellularLocation>
</comment>
<feature type="binding site" evidence="11">
    <location>
        <position position="188"/>
    </location>
    <ligand>
        <name>substrate</name>
    </ligand>
</feature>
<keyword evidence="4 11" id="KW-0963">Cytoplasm</keyword>
<protein>
    <recommendedName>
        <fullName evidence="11">Arginine biosynthesis bifunctional protein ArgJ</fullName>
    </recommendedName>
    <domain>
        <recommendedName>
            <fullName evidence="11">Glutamate N-acetyltransferase</fullName>
            <ecNumber evidence="11">2.3.1.35</ecNumber>
        </recommendedName>
        <alternativeName>
            <fullName evidence="11">Ornithine acetyltransferase</fullName>
            <shortName evidence="11">OATase</shortName>
        </alternativeName>
        <alternativeName>
            <fullName evidence="11">Ornithine transacetylase</fullName>
        </alternativeName>
    </domain>
    <domain>
        <recommendedName>
            <fullName evidence="11">Amino-acid acetyltransferase</fullName>
            <ecNumber evidence="11">2.3.1.1</ecNumber>
        </recommendedName>
        <alternativeName>
            <fullName evidence="11">N-acetylglutamate synthase</fullName>
            <shortName evidence="11">AGSase</shortName>
        </alternativeName>
    </domain>
    <component>
        <recommendedName>
            <fullName evidence="11">Arginine biosynthesis bifunctional protein ArgJ alpha chain</fullName>
        </recommendedName>
    </component>
    <component>
        <recommendedName>
            <fullName evidence="11">Arginine biosynthesis bifunctional protein ArgJ beta chain</fullName>
        </recommendedName>
    </component>
</protein>
<comment type="pathway">
    <text evidence="11">Amino-acid biosynthesis; L-arginine biosynthesis; N(2)-acetyl-L-ornithine from L-glutamate: step 1/4.</text>
</comment>
<feature type="site" description="Involved in the stabilization of negative charge on the oxyanion by the formation of the oxyanion hole" evidence="11">
    <location>
        <position position="125"/>
    </location>
</feature>
<dbReference type="Gene3D" id="3.60.70.12">
    <property type="entry name" value="L-amino peptidase D-ALA esterase/amidase"/>
    <property type="match status" value="1"/>
</dbReference>
<keyword evidence="10 11" id="KW-0012">Acyltransferase</keyword>
<comment type="function">
    <text evidence="11">Catalyzes two activities which are involved in the cyclic version of arginine biosynthesis: the synthesis of N-acetylglutamate from glutamate and acetyl-CoA as the acetyl donor, and of ornithine by transacetylation between N(2)-acetylornithine and glutamate.</text>
</comment>
<dbReference type="GO" id="GO:0006592">
    <property type="term" value="P:ornithine biosynthetic process"/>
    <property type="evidence" value="ECO:0007669"/>
    <property type="project" value="TreeGrafter"/>
</dbReference>
<keyword evidence="13" id="KW-1185">Reference proteome</keyword>
<keyword evidence="9 11" id="KW-0511">Multifunctional enzyme</keyword>
<keyword evidence="5 11" id="KW-0055">Arginine biosynthesis</keyword>
<dbReference type="RefSeq" id="WP_090019252.1">
    <property type="nucleotide sequence ID" value="NZ_FNCE01000003.1"/>
</dbReference>
<dbReference type="EC" id="2.3.1.1" evidence="11"/>
<dbReference type="GO" id="GO:0005737">
    <property type="term" value="C:cytoplasm"/>
    <property type="evidence" value="ECO:0007669"/>
    <property type="project" value="UniProtKB-SubCell"/>
</dbReference>
<keyword evidence="6 11" id="KW-0028">Amino-acid biosynthesis</keyword>
<reference evidence="12 13" key="1">
    <citation type="submission" date="2016-10" db="EMBL/GenBank/DDBJ databases">
        <authorList>
            <person name="de Groot N.N."/>
        </authorList>
    </citation>
    <scope>NUCLEOTIDE SEQUENCE [LARGE SCALE GENOMIC DNA]</scope>
    <source>
        <strain evidence="12 13">DSM 25584</strain>
    </source>
</reference>
<feature type="site" description="Cleavage; by autolysis" evidence="11">
    <location>
        <begin position="198"/>
        <end position="199"/>
    </location>
</feature>
<dbReference type="CDD" id="cd02152">
    <property type="entry name" value="OAT"/>
    <property type="match status" value="1"/>
</dbReference>
<dbReference type="HAMAP" id="MF_01106">
    <property type="entry name" value="ArgJ"/>
    <property type="match status" value="1"/>
</dbReference>
<dbReference type="Proteomes" id="UP000199415">
    <property type="component" value="Unassembled WGS sequence"/>
</dbReference>
<feature type="binding site" evidence="11">
    <location>
        <position position="414"/>
    </location>
    <ligand>
        <name>substrate</name>
    </ligand>
</feature>
<dbReference type="STRING" id="1082479.SAMN05216241_103117"/>
<dbReference type="EMBL" id="FNCE01000003">
    <property type="protein sequence ID" value="SDF90875.1"/>
    <property type="molecule type" value="Genomic_DNA"/>
</dbReference>
<evidence type="ECO:0000256" key="6">
    <source>
        <dbReference type="ARBA" id="ARBA00022605"/>
    </source>
</evidence>
<dbReference type="InterPro" id="IPR016117">
    <property type="entry name" value="ArgJ-like_dom_sf"/>
</dbReference>
<dbReference type="UniPathway" id="UPA00068">
    <property type="reaction ID" value="UER00106"/>
</dbReference>
<evidence type="ECO:0000256" key="2">
    <source>
        <dbReference type="ARBA" id="ARBA00006774"/>
    </source>
</evidence>
<dbReference type="OrthoDB" id="9804242at2"/>
<evidence type="ECO:0000313" key="13">
    <source>
        <dbReference type="Proteomes" id="UP000199415"/>
    </source>
</evidence>
<dbReference type="InterPro" id="IPR002813">
    <property type="entry name" value="Arg_biosynth_ArgJ"/>
</dbReference>
<comment type="catalytic activity">
    <reaction evidence="11">
        <text>N(2)-acetyl-L-ornithine + L-glutamate = N-acetyl-L-glutamate + L-ornithine</text>
        <dbReference type="Rhea" id="RHEA:15349"/>
        <dbReference type="ChEBI" id="CHEBI:29985"/>
        <dbReference type="ChEBI" id="CHEBI:44337"/>
        <dbReference type="ChEBI" id="CHEBI:46911"/>
        <dbReference type="ChEBI" id="CHEBI:57805"/>
        <dbReference type="EC" id="2.3.1.35"/>
    </reaction>
</comment>
<feature type="chain" id="PRO_5023209871" description="Arginine biosynthesis bifunctional protein ArgJ alpha chain" evidence="11">
    <location>
        <begin position="1"/>
        <end position="198"/>
    </location>
</feature>
<dbReference type="GO" id="GO:0004358">
    <property type="term" value="F:L-glutamate N-acetyltransferase activity, acting on acetyl-L-ornithine as donor"/>
    <property type="evidence" value="ECO:0007669"/>
    <property type="project" value="UniProtKB-UniRule"/>
</dbReference>
<feature type="site" description="Involved in the stabilization of negative charge on the oxyanion by the formation of the oxyanion hole" evidence="11">
    <location>
        <position position="126"/>
    </location>
</feature>
<dbReference type="NCBIfam" id="NF003802">
    <property type="entry name" value="PRK05388.1"/>
    <property type="match status" value="1"/>
</dbReference>
<comment type="similarity">
    <text evidence="2 11">Belongs to the ArgJ family.</text>
</comment>
<dbReference type="Gene3D" id="3.10.20.340">
    <property type="entry name" value="ArgJ beta chain, C-terminal domain"/>
    <property type="match status" value="1"/>
</dbReference>
<dbReference type="GO" id="GO:0006526">
    <property type="term" value="P:L-arginine biosynthetic process"/>
    <property type="evidence" value="ECO:0007669"/>
    <property type="project" value="UniProtKB-UniRule"/>
</dbReference>
<feature type="active site" description="Nucleophile" evidence="11">
    <location>
        <position position="199"/>
    </location>
</feature>